<keyword evidence="6" id="KW-0175">Coiled coil</keyword>
<dbReference type="InterPro" id="IPR013783">
    <property type="entry name" value="Ig-like_fold"/>
</dbReference>
<dbReference type="InterPro" id="IPR059041">
    <property type="entry name" value="Ig_DLEC1_1"/>
</dbReference>
<dbReference type="GO" id="GO:0008285">
    <property type="term" value="P:negative regulation of cell population proliferation"/>
    <property type="evidence" value="ECO:0007669"/>
    <property type="project" value="InterPro"/>
</dbReference>
<dbReference type="InterPro" id="IPR033304">
    <property type="entry name" value="DLEC1"/>
</dbReference>
<feature type="region of interest" description="Disordered" evidence="7">
    <location>
        <begin position="1"/>
        <end position="24"/>
    </location>
</feature>
<gene>
    <name evidence="10" type="ORF">NXF25_019398</name>
</gene>
<dbReference type="PANTHER" id="PTHR46348">
    <property type="entry name" value="DELETED IN LUNG AND ESOPHAGEAL CANCER PROTEIN 1"/>
    <property type="match status" value="1"/>
</dbReference>
<protein>
    <submittedName>
        <fullName evidence="10">Deleted in lung and esophageal cancer protein 1</fullName>
    </submittedName>
</protein>
<evidence type="ECO:0000256" key="1">
    <source>
        <dbReference type="ARBA" id="ARBA00004138"/>
    </source>
</evidence>
<dbReference type="Pfam" id="PF23316">
    <property type="entry name" value="Ig_DLEC1_6th"/>
    <property type="match status" value="1"/>
</dbReference>
<keyword evidence="5" id="KW-0966">Cell projection</keyword>
<dbReference type="EMBL" id="JAOTOJ010000008">
    <property type="protein sequence ID" value="KAK9396037.1"/>
    <property type="molecule type" value="Genomic_DNA"/>
</dbReference>
<dbReference type="Gene3D" id="2.60.40.10">
    <property type="entry name" value="Immunoglobulins"/>
    <property type="match status" value="8"/>
</dbReference>
<evidence type="ECO:0000256" key="6">
    <source>
        <dbReference type="SAM" id="Coils"/>
    </source>
</evidence>
<dbReference type="InterPro" id="IPR053879">
    <property type="entry name" value="HYDIN_VesB_CFA65-like_Ig"/>
</dbReference>
<feature type="domain" description="HYDIN/VesB/CFA65-like Ig-like" evidence="8">
    <location>
        <begin position="804"/>
        <end position="905"/>
    </location>
</feature>
<feature type="domain" description="Deleted in lung and esophageal cancer protein 1 Ig-like" evidence="9">
    <location>
        <begin position="319"/>
        <end position="417"/>
    </location>
</feature>
<evidence type="ECO:0000313" key="11">
    <source>
        <dbReference type="Proteomes" id="UP001474421"/>
    </source>
</evidence>
<dbReference type="GO" id="GO:0015631">
    <property type="term" value="F:tubulin binding"/>
    <property type="evidence" value="ECO:0007669"/>
    <property type="project" value="TreeGrafter"/>
</dbReference>
<evidence type="ECO:0000313" key="10">
    <source>
        <dbReference type="EMBL" id="KAK9396037.1"/>
    </source>
</evidence>
<evidence type="ECO:0000256" key="5">
    <source>
        <dbReference type="ARBA" id="ARBA00023273"/>
    </source>
</evidence>
<evidence type="ECO:0000256" key="4">
    <source>
        <dbReference type="ARBA" id="ARBA00023069"/>
    </source>
</evidence>
<evidence type="ECO:0000259" key="9">
    <source>
        <dbReference type="Pfam" id="PF23277"/>
    </source>
</evidence>
<dbReference type="PANTHER" id="PTHR46348:SF1">
    <property type="entry name" value="DELETED IN LUNG AND ESOPHAGEAL CANCER PROTEIN 1"/>
    <property type="match status" value="1"/>
</dbReference>
<feature type="coiled-coil region" evidence="6">
    <location>
        <begin position="75"/>
        <end position="112"/>
    </location>
</feature>
<keyword evidence="4" id="KW-0969">Cilium</keyword>
<evidence type="ECO:0000259" key="8">
    <source>
        <dbReference type="Pfam" id="PF22544"/>
    </source>
</evidence>
<organism evidence="10 11">
    <name type="scientific">Crotalus adamanteus</name>
    <name type="common">Eastern diamondback rattlesnake</name>
    <dbReference type="NCBI Taxonomy" id="8729"/>
    <lineage>
        <taxon>Eukaryota</taxon>
        <taxon>Metazoa</taxon>
        <taxon>Chordata</taxon>
        <taxon>Craniata</taxon>
        <taxon>Vertebrata</taxon>
        <taxon>Euteleostomi</taxon>
        <taxon>Lepidosauria</taxon>
        <taxon>Squamata</taxon>
        <taxon>Bifurcata</taxon>
        <taxon>Unidentata</taxon>
        <taxon>Episquamata</taxon>
        <taxon>Toxicofera</taxon>
        <taxon>Serpentes</taxon>
        <taxon>Colubroidea</taxon>
        <taxon>Viperidae</taxon>
        <taxon>Crotalinae</taxon>
        <taxon>Crotalus</taxon>
    </lineage>
</organism>
<evidence type="ECO:0000256" key="2">
    <source>
        <dbReference type="ARBA" id="ARBA00004496"/>
    </source>
</evidence>
<accession>A0AAW1B299</accession>
<sequence length="1589" mass="177754">MLPAEEMGSALPRVSPSPEPSMYRHRPASELTQDISHVLTKVFKSLYTSEVIAADMVDNMIKSHGGNNPHHKYFVEELRKLREEYNHRQMEAEMLERHIIQARARATAEEERLLNLHQREVPEAFRQVAKPSVKSTFRWCVDSALLKKHHLICPDDYITDPVLVTHAPKDVSEPGYLKETDCKHYVPSDSEALQFKESSRIKKLWASLPDVSLSSLTLESSDINFPDGTMTSFHRKKSRALGKPVWMDEMSSADREKDRLYLQKLKERHNFLKNPRFFPPNTLHGGKSLILPQKKAERMIGGRRKFVMESDSQSVPIFLSNPPAVVFTEYEIGQVYEMTIELQNMTSTSQSVRIIPPATSAFSVVMGKFPGEGELVAPGMSCFYIIQFIPEYLADYDDYLLVESQAAYPLLVPLQGRRPPPILTLPHVLECGVCLVGGVKFVKFECKNEGLSIGKFCIMAKDMWPPPNFRSVATLGYVKQHSFGICPAVFELNPGQSIPIEVVFMPTSAEILTVTYIIVCDNCHIHEITVTGLGELIALELLSVSGGESIPQPGELIDMTSQHLVRFEPLNPHSMAEKTLILRNKTHVELPFFWQIVKPNLQSLTLEGKINIAKIKYNLDTDTAFSIVPNSGTLQAHSDHPFTLCFCPQELKKYHSVLQIVLEDIPESHCVHNSGYYENGERRKENVIVLEIDCKGSTEPFQILLNPSAMIIPGENYIGVNIRRTFEMLNNSNSAITFGWGKIFDCDIVEVEPSFGTIDAGGSREFEFVITGGKPGRSCHKLQCEITHSEEPVALYVEADFKGPLLSIDVTSIDMGLIKLGEKVTRVLEIENLSQLPGKWKMQERLTCIAERAEEVSPFKIQPSSGELNPLGKCRVSLTFTSYTCHHLQTVLEMDVENGVGSHIPVSVEVQVPQVCLLPSHLHFELATGIPAEATVHLFNQTLLPTPFKWGELLGSQGSSCLLSVSPENGVLGPNEKKEFRVVMTYNKKDKLKDLILCCSVEDMSEPLFLAMSGEVKQLCVTYSVPFDSDEEQNLTDSENLKLRFGCEVALKSVIKRQLIITNHSELAAPFTVEVDYFSSPPRTSGDQEKDTMLEKTRRITRSFIKKKQSAFQGGMLSRGKGAAFHVHPSEGILEAFQELTIEITAYNNMWGHYKDVLICKVGDLEPRSIPMEMSVKGCPIFLQMTGPSHPMATPTIRFGAHISGGDTVSRYIRLNNPTPFDIRMDWESYNQDKDDDKLIDLLVFYGAPFPIKDSDGNEINVLWKSDTSSKKMSSTSDSSWSSARENLNLETLFEDDEGSSDDSYWEPETRKPIVSVVLRPHEGVPSDYPFCITPKQIVIPAGGAAAIHISFTPLMLPEIIHKFECEGFALGFMSLDREIIRKVPGKVTRKDGHSLAPLRIDLQAFVKPALLTIETDLEKGLVFHAVASSLIPEPLVKDVLTYSATTLNVKLTNNTETPLAFNLLLSTPFSISGVDPAKSVKTSQSERDGGGAHLLLYTLENMLVKVSFITTFELLTYQHLPEDHLPTGLQVVQQDSGEKILEFKQDLIIEYSNKATQVTGGWKTRSCHFYLSNFMQMTNGTEGHTPSG</sequence>
<keyword evidence="11" id="KW-1185">Reference proteome</keyword>
<keyword evidence="3" id="KW-0963">Cytoplasm</keyword>
<dbReference type="Proteomes" id="UP001474421">
    <property type="component" value="Unassembled WGS sequence"/>
</dbReference>
<dbReference type="Pfam" id="PF22544">
    <property type="entry name" value="HYDIN_VesB_CFA65-like_Ig"/>
    <property type="match status" value="1"/>
</dbReference>
<dbReference type="GO" id="GO:0005737">
    <property type="term" value="C:cytoplasm"/>
    <property type="evidence" value="ECO:0007669"/>
    <property type="project" value="TreeGrafter"/>
</dbReference>
<reference evidence="10 11" key="1">
    <citation type="journal article" date="2024" name="Proc. Natl. Acad. Sci. U.S.A.">
        <title>The genetic regulatory architecture and epigenomic basis for age-related changes in rattlesnake venom.</title>
        <authorList>
            <person name="Hogan M.P."/>
            <person name="Holding M.L."/>
            <person name="Nystrom G.S."/>
            <person name="Colston T.J."/>
            <person name="Bartlett D.A."/>
            <person name="Mason A.J."/>
            <person name="Ellsworth S.A."/>
            <person name="Rautsaw R.M."/>
            <person name="Lawrence K.C."/>
            <person name="Strickland J.L."/>
            <person name="He B."/>
            <person name="Fraser P."/>
            <person name="Margres M.J."/>
            <person name="Gilbert D.M."/>
            <person name="Gibbs H.L."/>
            <person name="Parkinson C.L."/>
            <person name="Rokyta D.R."/>
        </authorList>
    </citation>
    <scope>NUCLEOTIDE SEQUENCE [LARGE SCALE GENOMIC DNA]</scope>
    <source>
        <strain evidence="10">DRR0105</strain>
    </source>
</reference>
<evidence type="ECO:0000256" key="3">
    <source>
        <dbReference type="ARBA" id="ARBA00022490"/>
    </source>
</evidence>
<comment type="subcellular location">
    <subcellularLocation>
        <location evidence="1">Cell projection</location>
        <location evidence="1">Cilium</location>
    </subcellularLocation>
    <subcellularLocation>
        <location evidence="2">Cytoplasm</location>
    </subcellularLocation>
</comment>
<proteinExistence type="predicted"/>
<evidence type="ECO:0000256" key="7">
    <source>
        <dbReference type="SAM" id="MobiDB-lite"/>
    </source>
</evidence>
<comment type="caution">
    <text evidence="10">The sequence shown here is derived from an EMBL/GenBank/DDBJ whole genome shotgun (WGS) entry which is preliminary data.</text>
</comment>
<name>A0AAW1B299_CROAD</name>
<dbReference type="Pfam" id="PF23277">
    <property type="entry name" value="Ig_Dlec1_1"/>
    <property type="match status" value="1"/>
</dbReference>
<dbReference type="GO" id="GO:0005929">
    <property type="term" value="C:cilium"/>
    <property type="evidence" value="ECO:0007669"/>
    <property type="project" value="TreeGrafter"/>
</dbReference>